<organism evidence="13 14">
    <name type="scientific">Salix dunnii</name>
    <dbReference type="NCBI Taxonomy" id="1413687"/>
    <lineage>
        <taxon>Eukaryota</taxon>
        <taxon>Viridiplantae</taxon>
        <taxon>Streptophyta</taxon>
        <taxon>Embryophyta</taxon>
        <taxon>Tracheophyta</taxon>
        <taxon>Spermatophyta</taxon>
        <taxon>Magnoliopsida</taxon>
        <taxon>eudicotyledons</taxon>
        <taxon>Gunneridae</taxon>
        <taxon>Pentapetalae</taxon>
        <taxon>rosids</taxon>
        <taxon>fabids</taxon>
        <taxon>Malpighiales</taxon>
        <taxon>Salicaceae</taxon>
        <taxon>Saliceae</taxon>
        <taxon>Salix</taxon>
    </lineage>
</organism>
<sequence length="367" mass="40671">MHKVCGLVQYTYLSGLAFGYTITTSISMVAVLESNCYHKKVYRAACEYLYNPYMIAMGIIEILLSQTPNLHKMSWISAIAAIMSFGHASIGMGLSFAKVVSGQGARTALTGVEAGLDQLTASDKVWTIFRAVGDLVFACTYAEILIEIQDILKSSSPENKVMKKANMIAILTSTTFYMMCGCLGYAAMGDQAPGNMLTGFGFYEPFWLIDLANIFTVVHLLGAYQVLVYGHVLSQPVFSALETWASLVWPDSKFVTIEHSIRIGKSISFRGNLLRLTVYVVVVTVLAMAFPFFKNILALFGAIGYWPMTIYFPVEMYIARKKIQWGSLRWFFLWLLNLACLLVAIAVACGAIEGLNHALKNSKPFKF</sequence>
<dbReference type="AlphaFoldDB" id="A0A835K2Z4"/>
<feature type="transmembrane region" description="Helical" evidence="11">
    <location>
        <begin position="75"/>
        <end position="97"/>
    </location>
</feature>
<dbReference type="EMBL" id="JADGMS010000006">
    <property type="protein sequence ID" value="KAF9681078.1"/>
    <property type="molecule type" value="Genomic_DNA"/>
</dbReference>
<keyword evidence="7 11" id="KW-1133">Transmembrane helix</keyword>
<protein>
    <recommendedName>
        <fullName evidence="12">Amino acid transporter transmembrane domain-containing protein</fullName>
    </recommendedName>
</protein>
<comment type="subcellular location">
    <subcellularLocation>
        <location evidence="1">Endomembrane system</location>
        <topology evidence="1">Multi-pass membrane protein</topology>
    </subcellularLocation>
</comment>
<keyword evidence="9" id="KW-0927">Auxin signaling pathway</keyword>
<evidence type="ECO:0000256" key="5">
    <source>
        <dbReference type="ARBA" id="ARBA00022847"/>
    </source>
</evidence>
<dbReference type="InterPro" id="IPR013057">
    <property type="entry name" value="AA_transpt_TM"/>
</dbReference>
<feature type="transmembrane region" description="Helical" evidence="11">
    <location>
        <begin position="296"/>
        <end position="318"/>
    </location>
</feature>
<accession>A0A835K2Z4</accession>
<feature type="transmembrane region" description="Helical" evidence="11">
    <location>
        <begin position="272"/>
        <end position="290"/>
    </location>
</feature>
<evidence type="ECO:0000256" key="11">
    <source>
        <dbReference type="SAM" id="Phobius"/>
    </source>
</evidence>
<evidence type="ECO:0000259" key="12">
    <source>
        <dbReference type="Pfam" id="PF01490"/>
    </source>
</evidence>
<keyword evidence="14" id="KW-1185">Reference proteome</keyword>
<dbReference type="PANTHER" id="PTHR48017">
    <property type="entry name" value="OS05G0424000 PROTEIN-RELATED"/>
    <property type="match status" value="1"/>
</dbReference>
<dbReference type="GO" id="GO:0009734">
    <property type="term" value="P:auxin-activated signaling pathway"/>
    <property type="evidence" value="ECO:0007669"/>
    <property type="project" value="UniProtKB-KW"/>
</dbReference>
<gene>
    <name evidence="13" type="ORF">SADUNF_Sadunf06G0188100</name>
</gene>
<keyword evidence="4 11" id="KW-0812">Transmembrane</keyword>
<dbReference type="OrthoDB" id="40134at2759"/>
<feature type="transmembrane region" description="Helical" evidence="11">
    <location>
        <begin position="206"/>
        <end position="229"/>
    </location>
</feature>
<evidence type="ECO:0000256" key="8">
    <source>
        <dbReference type="ARBA" id="ARBA00023136"/>
    </source>
</evidence>
<dbReference type="GO" id="GO:0015293">
    <property type="term" value="F:symporter activity"/>
    <property type="evidence" value="ECO:0007669"/>
    <property type="project" value="UniProtKB-KW"/>
</dbReference>
<proteinExistence type="inferred from homology"/>
<evidence type="ECO:0000313" key="14">
    <source>
        <dbReference type="Proteomes" id="UP000657918"/>
    </source>
</evidence>
<keyword evidence="3" id="KW-0813">Transport</keyword>
<keyword evidence="5" id="KW-0769">Symport</keyword>
<dbReference type="Proteomes" id="UP000657918">
    <property type="component" value="Unassembled WGS sequence"/>
</dbReference>
<dbReference type="GO" id="GO:0006865">
    <property type="term" value="P:amino acid transport"/>
    <property type="evidence" value="ECO:0007669"/>
    <property type="project" value="UniProtKB-KW"/>
</dbReference>
<comment type="caution">
    <text evidence="13">The sequence shown here is derived from an EMBL/GenBank/DDBJ whole genome shotgun (WGS) entry which is preliminary data.</text>
</comment>
<evidence type="ECO:0000256" key="2">
    <source>
        <dbReference type="ARBA" id="ARBA00005590"/>
    </source>
</evidence>
<comment type="function">
    <text evidence="10">Carrier protein involved in proton-driven auxin influx. Mediates the formation of auxin gradient from developing leaves (site of auxin biosynthesis) to tips by contributing to the loading of auxin in vascular tissues and facilitating acropetal (base to tip) auxin transport within inner tissues of the root apex, and basipetal (tip to base) auxin transport within outer tissues of the root apex. May be involved in lateral roots and nodules formation.</text>
</comment>
<feature type="transmembrane region" description="Helical" evidence="11">
    <location>
        <begin position="12"/>
        <end position="32"/>
    </location>
</feature>
<evidence type="ECO:0000256" key="4">
    <source>
        <dbReference type="ARBA" id="ARBA00022692"/>
    </source>
</evidence>
<feature type="transmembrane region" description="Helical" evidence="11">
    <location>
        <begin position="44"/>
        <end position="63"/>
    </location>
</feature>
<evidence type="ECO:0000256" key="9">
    <source>
        <dbReference type="ARBA" id="ARBA00023294"/>
    </source>
</evidence>
<keyword evidence="8 11" id="KW-0472">Membrane</keyword>
<evidence type="ECO:0000256" key="6">
    <source>
        <dbReference type="ARBA" id="ARBA00022970"/>
    </source>
</evidence>
<evidence type="ECO:0000256" key="7">
    <source>
        <dbReference type="ARBA" id="ARBA00022989"/>
    </source>
</evidence>
<evidence type="ECO:0000256" key="1">
    <source>
        <dbReference type="ARBA" id="ARBA00004127"/>
    </source>
</evidence>
<evidence type="ECO:0000256" key="3">
    <source>
        <dbReference type="ARBA" id="ARBA00022448"/>
    </source>
</evidence>
<evidence type="ECO:0000313" key="13">
    <source>
        <dbReference type="EMBL" id="KAF9681078.1"/>
    </source>
</evidence>
<feature type="transmembrane region" description="Helical" evidence="11">
    <location>
        <begin position="330"/>
        <end position="355"/>
    </location>
</feature>
<name>A0A835K2Z4_9ROSI</name>
<feature type="transmembrane region" description="Helical" evidence="11">
    <location>
        <begin position="165"/>
        <end position="186"/>
    </location>
</feature>
<feature type="domain" description="Amino acid transporter transmembrane" evidence="12">
    <location>
        <begin position="2"/>
        <end position="351"/>
    </location>
</feature>
<dbReference type="Pfam" id="PF01490">
    <property type="entry name" value="Aa_trans"/>
    <property type="match status" value="1"/>
</dbReference>
<dbReference type="GO" id="GO:0012505">
    <property type="term" value="C:endomembrane system"/>
    <property type="evidence" value="ECO:0007669"/>
    <property type="project" value="UniProtKB-SubCell"/>
</dbReference>
<keyword evidence="6" id="KW-0029">Amino-acid transport</keyword>
<evidence type="ECO:0000256" key="10">
    <source>
        <dbReference type="ARBA" id="ARBA00045588"/>
    </source>
</evidence>
<comment type="similarity">
    <text evidence="2">Belongs to the amino acid/polyamine transporter 2 family. Amino acid/auxin permease (AAAP) (TC 2.A.18.1) subfamily.</text>
</comment>
<reference evidence="13 14" key="1">
    <citation type="submission" date="2020-10" db="EMBL/GenBank/DDBJ databases">
        <title>Plant Genome Project.</title>
        <authorList>
            <person name="Zhang R.-G."/>
        </authorList>
    </citation>
    <scope>NUCLEOTIDE SEQUENCE [LARGE SCALE GENOMIC DNA]</scope>
    <source>
        <strain evidence="13">FAFU-HL-1</strain>
        <tissue evidence="13">Leaf</tissue>
    </source>
</reference>